<accession>A0A0L8VC68</accession>
<dbReference type="SUPFAM" id="SSF55846">
    <property type="entry name" value="N-acetylmuramoyl-L-alanine amidase-like"/>
    <property type="match status" value="1"/>
</dbReference>
<dbReference type="STRING" id="1409788.NC99_11000"/>
<feature type="domain" description="N-acetylmuramoyl-L-alanine amidase" evidence="1">
    <location>
        <begin position="14"/>
        <end position="156"/>
    </location>
</feature>
<dbReference type="EC" id="3.5.1.28" evidence="2"/>
<dbReference type="Gene3D" id="1.10.101.10">
    <property type="entry name" value="PGBD-like superfamily/PGBD"/>
    <property type="match status" value="1"/>
</dbReference>
<dbReference type="InterPro" id="IPR036505">
    <property type="entry name" value="Amidase/PGRP_sf"/>
</dbReference>
<keyword evidence="3" id="KW-1185">Reference proteome</keyword>
<dbReference type="Proteomes" id="UP000036958">
    <property type="component" value="Unassembled WGS sequence"/>
</dbReference>
<evidence type="ECO:0000259" key="1">
    <source>
        <dbReference type="SMART" id="SM00644"/>
    </source>
</evidence>
<evidence type="ECO:0000313" key="2">
    <source>
        <dbReference type="EMBL" id="KOH46075.1"/>
    </source>
</evidence>
<keyword evidence="2" id="KW-0378">Hydrolase</keyword>
<dbReference type="Pfam" id="PF01510">
    <property type="entry name" value="Amidase_2"/>
    <property type="match status" value="1"/>
</dbReference>
<dbReference type="SMART" id="SM00644">
    <property type="entry name" value="Ami_2"/>
    <property type="match status" value="1"/>
</dbReference>
<dbReference type="InterPro" id="IPR036365">
    <property type="entry name" value="PGBD-like_sf"/>
</dbReference>
<organism evidence="2 3">
    <name type="scientific">Sunxiuqinia dokdonensis</name>
    <dbReference type="NCBI Taxonomy" id="1409788"/>
    <lineage>
        <taxon>Bacteria</taxon>
        <taxon>Pseudomonadati</taxon>
        <taxon>Bacteroidota</taxon>
        <taxon>Bacteroidia</taxon>
        <taxon>Marinilabiliales</taxon>
        <taxon>Prolixibacteraceae</taxon>
        <taxon>Sunxiuqinia</taxon>
    </lineage>
</organism>
<gene>
    <name evidence="2" type="ORF">NC99_11000</name>
</gene>
<sequence>MHIKNLIKELPWHADRVWQRRELSQIDKIIVHQELGESTIEQVNAYHTSVGPQNHITPRGCPHICYHYAIRKNGEIVQVNELSDIVWQCKGQNTSGVGIMLVGNFSGPGYDMGTSEPTPEQIQSTEQLVDFLLESLSLPNTSLFGHYHFGKPACPGHVMQAWIEQKRGVLNVGVSEQKVEKSITEIQSRLNTLGYAAGKVDGLLGMKTQSAIRRFQADQHLLVDGIVGPQTWSKLLNLTAKS</sequence>
<protein>
    <submittedName>
        <fullName evidence="2">N-acetylmuramoyl-L-alanine amidase</fullName>
        <ecNumber evidence="2">3.5.1.28</ecNumber>
    </submittedName>
</protein>
<dbReference type="SUPFAM" id="SSF47090">
    <property type="entry name" value="PGBD-like"/>
    <property type="match status" value="1"/>
</dbReference>
<dbReference type="AlphaFoldDB" id="A0A0L8VC68"/>
<dbReference type="Gene3D" id="3.40.80.10">
    <property type="entry name" value="Peptidoglycan recognition protein-like"/>
    <property type="match status" value="1"/>
</dbReference>
<dbReference type="InterPro" id="IPR002502">
    <property type="entry name" value="Amidase_domain"/>
</dbReference>
<dbReference type="CDD" id="cd06583">
    <property type="entry name" value="PGRP"/>
    <property type="match status" value="1"/>
</dbReference>
<comment type="caution">
    <text evidence="2">The sequence shown here is derived from an EMBL/GenBank/DDBJ whole genome shotgun (WGS) entry which is preliminary data.</text>
</comment>
<proteinExistence type="predicted"/>
<dbReference type="GO" id="GO:0008745">
    <property type="term" value="F:N-acetylmuramoyl-L-alanine amidase activity"/>
    <property type="evidence" value="ECO:0007669"/>
    <property type="project" value="UniProtKB-EC"/>
</dbReference>
<reference evidence="3" key="1">
    <citation type="submission" date="2015-07" db="EMBL/GenBank/DDBJ databases">
        <title>Genome sequencing of Sunxiuqinia dokdonensis strain SK.</title>
        <authorList>
            <person name="Ahn S."/>
            <person name="Kim B.-C."/>
        </authorList>
    </citation>
    <scope>NUCLEOTIDE SEQUENCE [LARGE SCALE GENOMIC DNA]</scope>
    <source>
        <strain evidence="3">SK</strain>
    </source>
</reference>
<dbReference type="OrthoDB" id="1037861at2"/>
<dbReference type="InterPro" id="IPR036366">
    <property type="entry name" value="PGBDSf"/>
</dbReference>
<dbReference type="InterPro" id="IPR002477">
    <property type="entry name" value="Peptidoglycan-bd-like"/>
</dbReference>
<evidence type="ECO:0000313" key="3">
    <source>
        <dbReference type="Proteomes" id="UP000036958"/>
    </source>
</evidence>
<dbReference type="GO" id="GO:0009253">
    <property type="term" value="P:peptidoglycan catabolic process"/>
    <property type="evidence" value="ECO:0007669"/>
    <property type="project" value="InterPro"/>
</dbReference>
<dbReference type="EMBL" id="LGIA01000046">
    <property type="protein sequence ID" value="KOH46075.1"/>
    <property type="molecule type" value="Genomic_DNA"/>
</dbReference>
<dbReference type="RefSeq" id="WP_053180476.1">
    <property type="nucleotide sequence ID" value="NZ_LGIA01000046.1"/>
</dbReference>
<dbReference type="Pfam" id="PF01471">
    <property type="entry name" value="PG_binding_1"/>
    <property type="match status" value="1"/>
</dbReference>
<name>A0A0L8VC68_9BACT</name>